<dbReference type="GO" id="GO:0022857">
    <property type="term" value="F:transmembrane transporter activity"/>
    <property type="evidence" value="ECO:0007669"/>
    <property type="project" value="InterPro"/>
</dbReference>
<dbReference type="Gene3D" id="1.20.1250.20">
    <property type="entry name" value="MFS general substrate transporter like domains"/>
    <property type="match status" value="1"/>
</dbReference>
<dbReference type="InterPro" id="IPR020846">
    <property type="entry name" value="MFS_dom"/>
</dbReference>
<dbReference type="PRINTS" id="PR01036">
    <property type="entry name" value="TCRTETB"/>
</dbReference>
<dbReference type="GO" id="GO:0005886">
    <property type="term" value="C:plasma membrane"/>
    <property type="evidence" value="ECO:0007669"/>
    <property type="project" value="UniProtKB-SubCell"/>
</dbReference>
<feature type="transmembrane region" description="Helical" evidence="9">
    <location>
        <begin position="53"/>
        <end position="72"/>
    </location>
</feature>
<dbReference type="PANTHER" id="PTHR42718:SF9">
    <property type="entry name" value="MAJOR FACILITATOR SUPERFAMILY MULTIDRUG TRANSPORTER MFSC"/>
    <property type="match status" value="1"/>
</dbReference>
<dbReference type="NCBIfam" id="TIGR00711">
    <property type="entry name" value="efflux_EmrB"/>
    <property type="match status" value="1"/>
</dbReference>
<dbReference type="SUPFAM" id="SSF103473">
    <property type="entry name" value="MFS general substrate transporter"/>
    <property type="match status" value="1"/>
</dbReference>
<feature type="transmembrane region" description="Helical" evidence="9">
    <location>
        <begin position="232"/>
        <end position="253"/>
    </location>
</feature>
<evidence type="ECO:0000256" key="9">
    <source>
        <dbReference type="SAM" id="Phobius"/>
    </source>
</evidence>
<dbReference type="OrthoDB" id="9812221at2"/>
<keyword evidence="14" id="KW-1185">Reference proteome</keyword>
<evidence type="ECO:0000256" key="1">
    <source>
        <dbReference type="ARBA" id="ARBA00004429"/>
    </source>
</evidence>
<dbReference type="GO" id="GO:0015721">
    <property type="term" value="P:bile acid and bile salt transport"/>
    <property type="evidence" value="ECO:0007669"/>
    <property type="project" value="UniProtKB-ARBA"/>
</dbReference>
<dbReference type="RefSeq" id="WP_028381347.1">
    <property type="nucleotide sequence ID" value="NZ_CAAAIT010000004.1"/>
</dbReference>
<keyword evidence="7 9" id="KW-1133">Transmembrane helix</keyword>
<name>A0A0W0S4V9_9GAMM</name>
<reference evidence="12 14" key="2">
    <citation type="submission" date="2018-12" db="EMBL/GenBank/DDBJ databases">
        <authorList>
            <consortium name="Pathogen Informatics"/>
        </authorList>
    </citation>
    <scope>NUCLEOTIDE SEQUENCE [LARGE SCALE GENOMIC DNA]</scope>
    <source>
        <strain evidence="12 14">NCTC11976</strain>
    </source>
</reference>
<dbReference type="Proteomes" id="UP000054921">
    <property type="component" value="Unassembled WGS sequence"/>
</dbReference>
<feature type="transmembrane region" description="Helical" evidence="9">
    <location>
        <begin position="167"/>
        <end position="189"/>
    </location>
</feature>
<dbReference type="CDD" id="cd17503">
    <property type="entry name" value="MFS_LmrB_MDR_like"/>
    <property type="match status" value="1"/>
</dbReference>
<accession>A0A0W0S4V9</accession>
<dbReference type="Proteomes" id="UP000277577">
    <property type="component" value="Chromosome"/>
</dbReference>
<evidence type="ECO:0000256" key="2">
    <source>
        <dbReference type="ARBA" id="ARBA00008537"/>
    </source>
</evidence>
<dbReference type="FunFam" id="1.20.1720.10:FF:000002">
    <property type="entry name" value="Multidrug resistance protein B"/>
    <property type="match status" value="1"/>
</dbReference>
<dbReference type="InterPro" id="IPR011701">
    <property type="entry name" value="MFS"/>
</dbReference>
<evidence type="ECO:0000256" key="3">
    <source>
        <dbReference type="ARBA" id="ARBA00022448"/>
    </source>
</evidence>
<organism evidence="11 13">
    <name type="scientific">Legionella cherrii</name>
    <dbReference type="NCBI Taxonomy" id="28084"/>
    <lineage>
        <taxon>Bacteria</taxon>
        <taxon>Pseudomonadati</taxon>
        <taxon>Pseudomonadota</taxon>
        <taxon>Gammaproteobacteria</taxon>
        <taxon>Legionellales</taxon>
        <taxon>Legionellaceae</taxon>
        <taxon>Legionella</taxon>
    </lineage>
</organism>
<sequence>MTERPPLTGSRLALMTISLSLAIFMNVLDVSIANVAIPTIAGDLGVSPDNGTWVITSFAVSQAIMLPLTGWLAKRFGEVRLFLFSTALFTIASVLCGLSINLEMLVFFRVIQGAVSGPMIPLSQSILLANYPPEKRGLATGIWAMTAVVGPIFGPIMGGVITDNYTWPWIFYINVPVGIFSVIFTMITLSGRETPTTKLPIDYIGLVLLCIGIGCLQVLLDKGNDLDWFKSEFILTLAIISTITLSFLIIWLLTQEHPIIDLYLFAHRNFTIGTIGLTLGFMVYFATVVIFPLWLQTQMGYTPTWAGLAVAPVGVLPFFLTPIVGNYMGKFDLRIIISLGFIIFVLTCLWQSTFYTEVGFIQLITPRFIQGIALAFFFTPLIALILADLPPERLASALGVGNFFRILGGSFGTSISVTLWSHREALHQSHLVEQITAYNPLVQQAIDQLHSLGISGLKSFGIIYTQIINQAYMLATNDIFRLSAWIFMILLVMIWLAEPTYARSSGGIAAE</sequence>
<proteinExistence type="inferred from homology"/>
<evidence type="ECO:0000256" key="4">
    <source>
        <dbReference type="ARBA" id="ARBA00022475"/>
    </source>
</evidence>
<protein>
    <submittedName>
        <fullName evidence="11">Multidrug efflux system protein</fullName>
    </submittedName>
</protein>
<dbReference type="PATRIC" id="fig|28084.5.peg.3604"/>
<evidence type="ECO:0000256" key="6">
    <source>
        <dbReference type="ARBA" id="ARBA00022692"/>
    </source>
</evidence>
<feature type="domain" description="Major facilitator superfamily (MFS) profile" evidence="10">
    <location>
        <begin position="15"/>
        <end position="502"/>
    </location>
</feature>
<keyword evidence="8 9" id="KW-0472">Membrane</keyword>
<feature type="transmembrane region" description="Helical" evidence="9">
    <location>
        <begin position="12"/>
        <end position="33"/>
    </location>
</feature>
<feature type="transmembrane region" description="Helical" evidence="9">
    <location>
        <begin position="368"/>
        <end position="387"/>
    </location>
</feature>
<feature type="transmembrane region" description="Helical" evidence="9">
    <location>
        <begin position="201"/>
        <end position="220"/>
    </location>
</feature>
<evidence type="ECO:0000259" key="10">
    <source>
        <dbReference type="PROSITE" id="PS50850"/>
    </source>
</evidence>
<evidence type="ECO:0000256" key="8">
    <source>
        <dbReference type="ARBA" id="ARBA00023136"/>
    </source>
</evidence>
<keyword evidence="3" id="KW-0813">Transport</keyword>
<evidence type="ECO:0000256" key="7">
    <source>
        <dbReference type="ARBA" id="ARBA00022989"/>
    </source>
</evidence>
<dbReference type="STRING" id="28084.Lche_3323"/>
<feature type="transmembrane region" description="Helical" evidence="9">
    <location>
        <begin position="79"/>
        <end position="100"/>
    </location>
</feature>
<dbReference type="AlphaFoldDB" id="A0A0W0S4V9"/>
<dbReference type="GO" id="GO:1990961">
    <property type="term" value="P:xenobiotic detoxification by transmembrane export across the plasma membrane"/>
    <property type="evidence" value="ECO:0007669"/>
    <property type="project" value="UniProtKB-ARBA"/>
</dbReference>
<keyword evidence="6 9" id="KW-0812">Transmembrane</keyword>
<dbReference type="InterPro" id="IPR004638">
    <property type="entry name" value="EmrB-like"/>
</dbReference>
<dbReference type="Pfam" id="PF07690">
    <property type="entry name" value="MFS_1"/>
    <property type="match status" value="1"/>
</dbReference>
<evidence type="ECO:0000313" key="11">
    <source>
        <dbReference type="EMBL" id="KTC78534.1"/>
    </source>
</evidence>
<feature type="transmembrane region" description="Helical" evidence="9">
    <location>
        <begin position="306"/>
        <end position="328"/>
    </location>
</feature>
<dbReference type="EMBL" id="LNXW01000014">
    <property type="protein sequence ID" value="KTC78534.1"/>
    <property type="molecule type" value="Genomic_DNA"/>
</dbReference>
<evidence type="ECO:0000313" key="12">
    <source>
        <dbReference type="EMBL" id="VEB35025.1"/>
    </source>
</evidence>
<gene>
    <name evidence="11" type="primary">emrB_4</name>
    <name evidence="12" type="synonym">emrB_3</name>
    <name evidence="11" type="ORF">Lche_3323</name>
    <name evidence="12" type="ORF">NCTC11976_01146</name>
</gene>
<feature type="transmembrane region" description="Helical" evidence="9">
    <location>
        <begin position="141"/>
        <end position="161"/>
    </location>
</feature>
<dbReference type="EMBL" id="LR134173">
    <property type="protein sequence ID" value="VEB35025.1"/>
    <property type="molecule type" value="Genomic_DNA"/>
</dbReference>
<feature type="transmembrane region" description="Helical" evidence="9">
    <location>
        <begin position="335"/>
        <end position="356"/>
    </location>
</feature>
<reference evidence="11 13" key="1">
    <citation type="submission" date="2015-11" db="EMBL/GenBank/DDBJ databases">
        <title>Genomic analysis of 38 Legionella species identifies large and diverse effector repertoires.</title>
        <authorList>
            <person name="Burstein D."/>
            <person name="Amaro F."/>
            <person name="Zusman T."/>
            <person name="Lifshitz Z."/>
            <person name="Cohen O."/>
            <person name="Gilbert J.A."/>
            <person name="Pupko T."/>
            <person name="Shuman H.A."/>
            <person name="Segal G."/>
        </authorList>
    </citation>
    <scope>NUCLEOTIDE SEQUENCE [LARGE SCALE GENOMIC DNA]</scope>
    <source>
        <strain evidence="11 13">ORW</strain>
    </source>
</reference>
<dbReference type="InterPro" id="IPR036259">
    <property type="entry name" value="MFS_trans_sf"/>
</dbReference>
<dbReference type="Gene3D" id="1.20.1720.10">
    <property type="entry name" value="Multidrug resistance protein D"/>
    <property type="match status" value="1"/>
</dbReference>
<dbReference type="PANTHER" id="PTHR42718">
    <property type="entry name" value="MAJOR FACILITATOR SUPERFAMILY MULTIDRUG TRANSPORTER MFSC"/>
    <property type="match status" value="1"/>
</dbReference>
<feature type="transmembrane region" description="Helical" evidence="9">
    <location>
        <begin position="274"/>
        <end position="294"/>
    </location>
</feature>
<keyword evidence="4" id="KW-1003">Cell membrane</keyword>
<evidence type="ECO:0000313" key="13">
    <source>
        <dbReference type="Proteomes" id="UP000054921"/>
    </source>
</evidence>
<evidence type="ECO:0000256" key="5">
    <source>
        <dbReference type="ARBA" id="ARBA00022519"/>
    </source>
</evidence>
<dbReference type="PROSITE" id="PS50850">
    <property type="entry name" value="MFS"/>
    <property type="match status" value="1"/>
</dbReference>
<comment type="subcellular location">
    <subcellularLocation>
        <location evidence="1">Cell inner membrane</location>
        <topology evidence="1">Multi-pass membrane protein</topology>
    </subcellularLocation>
</comment>
<comment type="similarity">
    <text evidence="2">Belongs to the major facilitator superfamily. EmrB family.</text>
</comment>
<evidence type="ECO:0000313" key="14">
    <source>
        <dbReference type="Proteomes" id="UP000277577"/>
    </source>
</evidence>
<feature type="transmembrane region" description="Helical" evidence="9">
    <location>
        <begin position="479"/>
        <end position="497"/>
    </location>
</feature>
<keyword evidence="5" id="KW-0997">Cell inner membrane</keyword>